<keyword evidence="6" id="KW-0333">Golgi apparatus</keyword>
<accession>A0AAE1C6F3</accession>
<proteinExistence type="inferred from homology"/>
<evidence type="ECO:0000256" key="6">
    <source>
        <dbReference type="ARBA" id="ARBA00023034"/>
    </source>
</evidence>
<name>A0AAE1C6F3_9PEZI</name>
<comment type="caution">
    <text evidence="11">The sequence shown here is derived from an EMBL/GenBank/DDBJ whole genome shotgun (WGS) entry which is preliminary data.</text>
</comment>
<dbReference type="Pfam" id="PF06148">
    <property type="entry name" value="COG2_N"/>
    <property type="match status" value="1"/>
</dbReference>
<dbReference type="Proteomes" id="UP001274830">
    <property type="component" value="Unassembled WGS sequence"/>
</dbReference>
<reference evidence="11" key="1">
    <citation type="submission" date="2023-07" db="EMBL/GenBank/DDBJ databases">
        <title>Black Yeasts Isolated from many extreme environments.</title>
        <authorList>
            <person name="Coleine C."/>
            <person name="Stajich J.E."/>
            <person name="Selbmann L."/>
        </authorList>
    </citation>
    <scope>NUCLEOTIDE SEQUENCE</scope>
    <source>
        <strain evidence="11">CCFEE 5485</strain>
    </source>
</reference>
<sequence length="293" mass="32974">MSQFYIPSSTTTSTPASRPSFSANSDDDEDTLPYPAELPRSDFLAQDFNPETYLSSLRNRHQTLEDLRSDLRSRSQLLNRELLDLVNGNYEEFLSLGSDLQGGEEKFEGVRVGVLGFQREVEGLAGLVEERRVEVERLLVEKREVRREVLVGRALLEVEAGVAESEETLGIADVEREEDGHGEEDEFDDDFDDDEDDGVEKTALLPPQLRRLQRHTEQYILLIQTVEHIGPRHPFLQAQTPRLAELRKTLLLDLAAAMRQAKTNKAAEDLLVIVQLYGDLGAESDGVRVLRGG</sequence>
<dbReference type="GO" id="GO:0006891">
    <property type="term" value="P:intra-Golgi vesicle-mediated transport"/>
    <property type="evidence" value="ECO:0007669"/>
    <property type="project" value="TreeGrafter"/>
</dbReference>
<feature type="region of interest" description="Disordered" evidence="9">
    <location>
        <begin position="173"/>
        <end position="198"/>
    </location>
</feature>
<evidence type="ECO:0000256" key="5">
    <source>
        <dbReference type="ARBA" id="ARBA00022927"/>
    </source>
</evidence>
<evidence type="ECO:0000256" key="8">
    <source>
        <dbReference type="ARBA" id="ARBA00031344"/>
    </source>
</evidence>
<dbReference type="PANTHER" id="PTHR12961">
    <property type="entry name" value="CONSERVED OLIGOMERIC GOLGI COMPLEX COMPONENT 2"/>
    <property type="match status" value="1"/>
</dbReference>
<dbReference type="GO" id="GO:0015031">
    <property type="term" value="P:protein transport"/>
    <property type="evidence" value="ECO:0007669"/>
    <property type="project" value="UniProtKB-KW"/>
</dbReference>
<organism evidence="11 12">
    <name type="scientific">Recurvomyces mirabilis</name>
    <dbReference type="NCBI Taxonomy" id="574656"/>
    <lineage>
        <taxon>Eukaryota</taxon>
        <taxon>Fungi</taxon>
        <taxon>Dikarya</taxon>
        <taxon>Ascomycota</taxon>
        <taxon>Pezizomycotina</taxon>
        <taxon>Dothideomycetes</taxon>
        <taxon>Dothideomycetidae</taxon>
        <taxon>Mycosphaerellales</taxon>
        <taxon>Teratosphaeriaceae</taxon>
        <taxon>Recurvomyces</taxon>
    </lineage>
</organism>
<evidence type="ECO:0000256" key="7">
    <source>
        <dbReference type="ARBA" id="ARBA00023136"/>
    </source>
</evidence>
<dbReference type="EMBL" id="JAUTXT010000001">
    <property type="protein sequence ID" value="KAK3679909.1"/>
    <property type="molecule type" value="Genomic_DNA"/>
</dbReference>
<comment type="subcellular location">
    <subcellularLocation>
        <location evidence="1">Golgi apparatus membrane</location>
        <topology evidence="1">Peripheral membrane protein</topology>
    </subcellularLocation>
</comment>
<evidence type="ECO:0000256" key="9">
    <source>
        <dbReference type="SAM" id="MobiDB-lite"/>
    </source>
</evidence>
<evidence type="ECO:0000256" key="4">
    <source>
        <dbReference type="ARBA" id="ARBA00022448"/>
    </source>
</evidence>
<gene>
    <name evidence="11" type="ORF">LTR78_000286</name>
</gene>
<dbReference type="InterPro" id="IPR009316">
    <property type="entry name" value="COG2"/>
</dbReference>
<evidence type="ECO:0000256" key="3">
    <source>
        <dbReference type="ARBA" id="ARBA00020977"/>
    </source>
</evidence>
<protein>
    <recommendedName>
        <fullName evidence="3">Conserved oligomeric Golgi complex subunit 2</fullName>
    </recommendedName>
    <alternativeName>
        <fullName evidence="8">Component of oligomeric Golgi complex 2</fullName>
    </alternativeName>
</protein>
<dbReference type="InterPro" id="IPR024602">
    <property type="entry name" value="COG_su2_N"/>
</dbReference>
<evidence type="ECO:0000313" key="11">
    <source>
        <dbReference type="EMBL" id="KAK3679909.1"/>
    </source>
</evidence>
<keyword evidence="7" id="KW-0472">Membrane</keyword>
<dbReference type="GO" id="GO:0017119">
    <property type="term" value="C:Golgi transport complex"/>
    <property type="evidence" value="ECO:0007669"/>
    <property type="project" value="TreeGrafter"/>
</dbReference>
<keyword evidence="4" id="KW-0813">Transport</keyword>
<dbReference type="AlphaFoldDB" id="A0AAE1C6F3"/>
<feature type="domain" description="Conserved oligomeric Golgi complex subunit 2 N-terminal" evidence="10">
    <location>
        <begin position="40"/>
        <end position="110"/>
    </location>
</feature>
<comment type="similarity">
    <text evidence="2">Belongs to the COG2 family.</text>
</comment>
<dbReference type="GO" id="GO:0000139">
    <property type="term" value="C:Golgi membrane"/>
    <property type="evidence" value="ECO:0007669"/>
    <property type="project" value="UniProtKB-SubCell"/>
</dbReference>
<dbReference type="PANTHER" id="PTHR12961:SF0">
    <property type="entry name" value="CONSERVED OLIGOMERIC GOLGI COMPLEX SUBUNIT 2"/>
    <property type="match status" value="1"/>
</dbReference>
<feature type="compositionally biased region" description="Acidic residues" evidence="9">
    <location>
        <begin position="175"/>
        <end position="198"/>
    </location>
</feature>
<evidence type="ECO:0000256" key="2">
    <source>
        <dbReference type="ARBA" id="ARBA00007603"/>
    </source>
</evidence>
<keyword evidence="5" id="KW-0653">Protein transport</keyword>
<evidence type="ECO:0000313" key="12">
    <source>
        <dbReference type="Proteomes" id="UP001274830"/>
    </source>
</evidence>
<dbReference type="GO" id="GO:0007030">
    <property type="term" value="P:Golgi organization"/>
    <property type="evidence" value="ECO:0007669"/>
    <property type="project" value="InterPro"/>
</dbReference>
<feature type="region of interest" description="Disordered" evidence="9">
    <location>
        <begin position="1"/>
        <end position="41"/>
    </location>
</feature>
<evidence type="ECO:0000256" key="1">
    <source>
        <dbReference type="ARBA" id="ARBA00004395"/>
    </source>
</evidence>
<evidence type="ECO:0000259" key="10">
    <source>
        <dbReference type="Pfam" id="PF06148"/>
    </source>
</evidence>
<feature type="compositionally biased region" description="Low complexity" evidence="9">
    <location>
        <begin position="7"/>
        <end position="22"/>
    </location>
</feature>
<keyword evidence="12" id="KW-1185">Reference proteome</keyword>